<keyword evidence="3" id="KW-1185">Reference proteome</keyword>
<dbReference type="EMBL" id="WIGM01000177">
    <property type="protein sequence ID" value="KAF6835406.1"/>
    <property type="molecule type" value="Genomic_DNA"/>
</dbReference>
<comment type="caution">
    <text evidence="2">The sequence shown here is derived from an EMBL/GenBank/DDBJ whole genome shotgun (WGS) entry which is preliminary data.</text>
</comment>
<protein>
    <submittedName>
        <fullName evidence="2">Uncharacterized protein</fullName>
    </submittedName>
</protein>
<evidence type="ECO:0000256" key="1">
    <source>
        <dbReference type="SAM" id="SignalP"/>
    </source>
</evidence>
<gene>
    <name evidence="2" type="ORF">CMUS01_05780</name>
</gene>
<dbReference type="AlphaFoldDB" id="A0A8H6KR29"/>
<feature type="chain" id="PRO_5034898108" evidence="1">
    <location>
        <begin position="17"/>
        <end position="162"/>
    </location>
</feature>
<proteinExistence type="predicted"/>
<feature type="signal peptide" evidence="1">
    <location>
        <begin position="1"/>
        <end position="16"/>
    </location>
</feature>
<organism evidence="2 3">
    <name type="scientific">Colletotrichum musicola</name>
    <dbReference type="NCBI Taxonomy" id="2175873"/>
    <lineage>
        <taxon>Eukaryota</taxon>
        <taxon>Fungi</taxon>
        <taxon>Dikarya</taxon>
        <taxon>Ascomycota</taxon>
        <taxon>Pezizomycotina</taxon>
        <taxon>Sordariomycetes</taxon>
        <taxon>Hypocreomycetidae</taxon>
        <taxon>Glomerellales</taxon>
        <taxon>Glomerellaceae</taxon>
        <taxon>Colletotrichum</taxon>
        <taxon>Colletotrichum orchidearum species complex</taxon>
    </lineage>
</organism>
<accession>A0A8H6KR29</accession>
<sequence length="162" mass="17799">MVALQFFLLTFTCALAQGITVTTWDNSTGCVGGLSRTFIVSPSPSDCLVPDRTGVDGSDCVQPSSQARPISGLTLVLLTNHLASEEESLPHDHTDSTSATLLSYGYEDDQVVYELSAESLHGQEYAKLQDTHDRIRFLKEHGDRRASTSAWETYDDNQVELK</sequence>
<reference evidence="2" key="1">
    <citation type="journal article" date="2020" name="Phytopathology">
        <title>Genome Sequence Resources of Colletotrichum truncatum, C. plurivorum, C. musicola, and C. sojae: Four Species Pathogenic to Soybean (Glycine max).</title>
        <authorList>
            <person name="Rogerio F."/>
            <person name="Boufleur T.R."/>
            <person name="Ciampi-Guillardi M."/>
            <person name="Sukno S.A."/>
            <person name="Thon M.R."/>
            <person name="Massola Junior N.S."/>
            <person name="Baroncelli R."/>
        </authorList>
    </citation>
    <scope>NUCLEOTIDE SEQUENCE</scope>
    <source>
        <strain evidence="2">LFN0074</strain>
    </source>
</reference>
<evidence type="ECO:0000313" key="2">
    <source>
        <dbReference type="EMBL" id="KAF6835406.1"/>
    </source>
</evidence>
<dbReference type="Proteomes" id="UP000639643">
    <property type="component" value="Unassembled WGS sequence"/>
</dbReference>
<keyword evidence="1" id="KW-0732">Signal</keyword>
<evidence type="ECO:0000313" key="3">
    <source>
        <dbReference type="Proteomes" id="UP000639643"/>
    </source>
</evidence>
<name>A0A8H6KR29_9PEZI</name>